<dbReference type="GO" id="GO:0008270">
    <property type="term" value="F:zinc ion binding"/>
    <property type="evidence" value="ECO:0007669"/>
    <property type="project" value="UniProtKB-KW"/>
</dbReference>
<dbReference type="SMART" id="SM00184">
    <property type="entry name" value="RING"/>
    <property type="match status" value="1"/>
</dbReference>
<dbReference type="Proteomes" id="UP000253551">
    <property type="component" value="Unassembled WGS sequence"/>
</dbReference>
<feature type="non-terminal residue" evidence="9">
    <location>
        <position position="232"/>
    </location>
</feature>
<dbReference type="InterPro" id="IPR001841">
    <property type="entry name" value="Znf_RING"/>
</dbReference>
<keyword evidence="2" id="KW-0479">Metal-binding</keyword>
<evidence type="ECO:0008006" key="11">
    <source>
        <dbReference type="Google" id="ProtNLM"/>
    </source>
</evidence>
<dbReference type="Gene3D" id="3.30.40.10">
    <property type="entry name" value="Zinc/RING finger domain, C3HC4 (zinc finger)"/>
    <property type="match status" value="1"/>
</dbReference>
<dbReference type="PANTHER" id="PTHR15067">
    <property type="entry name" value="E3 UBIQUITIN-PROTEIN LIGASE RNF8"/>
    <property type="match status" value="1"/>
</dbReference>
<dbReference type="InterPro" id="IPR008984">
    <property type="entry name" value="SMAD_FHA_dom_sf"/>
</dbReference>
<proteinExistence type="predicted"/>
<organism evidence="9 10">
    <name type="scientific">Rhizopus stolonifer</name>
    <name type="common">Rhizopus nigricans</name>
    <dbReference type="NCBI Taxonomy" id="4846"/>
    <lineage>
        <taxon>Eukaryota</taxon>
        <taxon>Fungi</taxon>
        <taxon>Fungi incertae sedis</taxon>
        <taxon>Mucoromycota</taxon>
        <taxon>Mucoromycotina</taxon>
        <taxon>Mucoromycetes</taxon>
        <taxon>Mucorales</taxon>
        <taxon>Mucorineae</taxon>
        <taxon>Rhizopodaceae</taxon>
        <taxon>Rhizopus</taxon>
    </lineage>
</organism>
<dbReference type="GO" id="GO:0061630">
    <property type="term" value="F:ubiquitin protein ligase activity"/>
    <property type="evidence" value="ECO:0007669"/>
    <property type="project" value="TreeGrafter"/>
</dbReference>
<keyword evidence="3 6" id="KW-0863">Zinc-finger</keyword>
<dbReference type="STRING" id="4846.A0A367IJ73"/>
<evidence type="ECO:0000256" key="2">
    <source>
        <dbReference type="ARBA" id="ARBA00022723"/>
    </source>
</evidence>
<dbReference type="GO" id="GO:0000151">
    <property type="term" value="C:ubiquitin ligase complex"/>
    <property type="evidence" value="ECO:0007669"/>
    <property type="project" value="TreeGrafter"/>
</dbReference>
<keyword evidence="10" id="KW-1185">Reference proteome</keyword>
<dbReference type="PANTHER" id="PTHR15067:SF7">
    <property type="entry name" value="E3 UBIQUITIN-PROTEIN LIGASE DMA1-RELATED"/>
    <property type="match status" value="1"/>
</dbReference>
<keyword evidence="4" id="KW-0833">Ubl conjugation pathway</keyword>
<dbReference type="EMBL" id="PJQM01007777">
    <property type="protein sequence ID" value="RCH77734.1"/>
    <property type="molecule type" value="Genomic_DNA"/>
</dbReference>
<evidence type="ECO:0000259" key="8">
    <source>
        <dbReference type="PROSITE" id="PS50089"/>
    </source>
</evidence>
<dbReference type="InterPro" id="IPR000253">
    <property type="entry name" value="FHA_dom"/>
</dbReference>
<dbReference type="Gene3D" id="2.60.200.20">
    <property type="match status" value="1"/>
</dbReference>
<sequence>MLHDSMENKSETLAIRLVPNVGTHQSFVFDVMDRSLIAGGSSIKLGRYSDRAITPDRISFESKVVSRFHAEIWVGQDKKLYIKDTCSSSGTFVNHVRLSPANSESLPQALVDGDLVQLGVDYKGGLEPMYRAVKIRLEVNPGDVSSAYQIAAFQNFRNRWAGEVQECCICLYCIAPLQALFVAPCSHVYHYRCLRPLLQNYPGFSCPLCRTYSNLEDSVAVEEDEVLQMLGI</sequence>
<evidence type="ECO:0000256" key="3">
    <source>
        <dbReference type="ARBA" id="ARBA00022771"/>
    </source>
</evidence>
<dbReference type="InterPro" id="IPR013083">
    <property type="entry name" value="Znf_RING/FYVE/PHD"/>
</dbReference>
<evidence type="ECO:0000256" key="4">
    <source>
        <dbReference type="ARBA" id="ARBA00022786"/>
    </source>
</evidence>
<reference evidence="9 10" key="1">
    <citation type="journal article" date="2018" name="G3 (Bethesda)">
        <title>Phylogenetic and Phylogenomic Definition of Rhizopus Species.</title>
        <authorList>
            <person name="Gryganskyi A.P."/>
            <person name="Golan J."/>
            <person name="Dolatabadi S."/>
            <person name="Mondo S."/>
            <person name="Robb S."/>
            <person name="Idnurm A."/>
            <person name="Muszewska A."/>
            <person name="Steczkiewicz K."/>
            <person name="Masonjones S."/>
            <person name="Liao H.L."/>
            <person name="Gajdeczka M.T."/>
            <person name="Anike F."/>
            <person name="Vuek A."/>
            <person name="Anishchenko I.M."/>
            <person name="Voigt K."/>
            <person name="de Hoog G.S."/>
            <person name="Smith M.E."/>
            <person name="Heitman J."/>
            <person name="Vilgalys R."/>
            <person name="Stajich J.E."/>
        </authorList>
    </citation>
    <scope>NUCLEOTIDE SEQUENCE [LARGE SCALE GENOMIC DNA]</scope>
    <source>
        <strain evidence="9 10">LSU 92-RS-03</strain>
    </source>
</reference>
<evidence type="ECO:0000313" key="10">
    <source>
        <dbReference type="Proteomes" id="UP000253551"/>
    </source>
</evidence>
<dbReference type="Pfam" id="PF17123">
    <property type="entry name" value="zf-RING_11"/>
    <property type="match status" value="1"/>
</dbReference>
<dbReference type="SUPFAM" id="SSF49879">
    <property type="entry name" value="SMAD/FHA domain"/>
    <property type="match status" value="1"/>
</dbReference>
<comment type="caution">
    <text evidence="9">The sequence shown here is derived from an EMBL/GenBank/DDBJ whole genome shotgun (WGS) entry which is preliminary data.</text>
</comment>
<keyword evidence="5" id="KW-0862">Zinc</keyword>
<feature type="domain" description="FHA" evidence="7">
    <location>
        <begin position="43"/>
        <end position="98"/>
    </location>
</feature>
<protein>
    <recommendedName>
        <fullName evidence="11">SMAD/FHA domain-containing protein</fullName>
    </recommendedName>
</protein>
<evidence type="ECO:0000259" key="7">
    <source>
        <dbReference type="PROSITE" id="PS50006"/>
    </source>
</evidence>
<dbReference type="AlphaFoldDB" id="A0A367IJ73"/>
<dbReference type="OrthoDB" id="687730at2759"/>
<evidence type="ECO:0000256" key="1">
    <source>
        <dbReference type="ARBA" id="ARBA00022679"/>
    </source>
</evidence>
<gene>
    <name evidence="9" type="ORF">CU098_005401</name>
</gene>
<feature type="domain" description="RING-type" evidence="8">
    <location>
        <begin position="167"/>
        <end position="210"/>
    </location>
</feature>
<dbReference type="GO" id="GO:0006511">
    <property type="term" value="P:ubiquitin-dependent protein catabolic process"/>
    <property type="evidence" value="ECO:0007669"/>
    <property type="project" value="TreeGrafter"/>
</dbReference>
<evidence type="ECO:0000256" key="5">
    <source>
        <dbReference type="ARBA" id="ARBA00022833"/>
    </source>
</evidence>
<accession>A0A367IJ73</accession>
<name>A0A367IJ73_RHIST</name>
<dbReference type="GO" id="GO:0032153">
    <property type="term" value="C:cell division site"/>
    <property type="evidence" value="ECO:0007669"/>
    <property type="project" value="TreeGrafter"/>
</dbReference>
<dbReference type="SMART" id="SM00240">
    <property type="entry name" value="FHA"/>
    <property type="match status" value="1"/>
</dbReference>
<dbReference type="Pfam" id="PF00498">
    <property type="entry name" value="FHA"/>
    <property type="match status" value="1"/>
</dbReference>
<evidence type="ECO:0000313" key="9">
    <source>
        <dbReference type="EMBL" id="RCH77734.1"/>
    </source>
</evidence>
<dbReference type="GO" id="GO:0016567">
    <property type="term" value="P:protein ubiquitination"/>
    <property type="evidence" value="ECO:0007669"/>
    <property type="project" value="TreeGrafter"/>
</dbReference>
<dbReference type="PROSITE" id="PS50089">
    <property type="entry name" value="ZF_RING_2"/>
    <property type="match status" value="1"/>
</dbReference>
<keyword evidence="1" id="KW-0808">Transferase</keyword>
<dbReference type="SUPFAM" id="SSF57850">
    <property type="entry name" value="RING/U-box"/>
    <property type="match status" value="1"/>
</dbReference>
<dbReference type="GO" id="GO:0005829">
    <property type="term" value="C:cytosol"/>
    <property type="evidence" value="ECO:0007669"/>
    <property type="project" value="TreeGrafter"/>
</dbReference>
<dbReference type="PROSITE" id="PS50006">
    <property type="entry name" value="FHA_DOMAIN"/>
    <property type="match status" value="1"/>
</dbReference>
<evidence type="ECO:0000256" key="6">
    <source>
        <dbReference type="PROSITE-ProRule" id="PRU00175"/>
    </source>
</evidence>